<dbReference type="Proteomes" id="UP001208656">
    <property type="component" value="Unassembled WGS sequence"/>
</dbReference>
<dbReference type="RefSeq" id="WP_263061372.1">
    <property type="nucleotide sequence ID" value="NZ_JAOUSE010000013.1"/>
</dbReference>
<dbReference type="PROSITE" id="PS51819">
    <property type="entry name" value="VOC"/>
    <property type="match status" value="1"/>
</dbReference>
<dbReference type="NCBIfam" id="TIGR03081">
    <property type="entry name" value="metmalonyl_epim"/>
    <property type="match status" value="1"/>
</dbReference>
<dbReference type="SUPFAM" id="SSF54593">
    <property type="entry name" value="Glyoxalase/Bleomycin resistance protein/Dihydroxybiphenyl dioxygenase"/>
    <property type="match status" value="1"/>
</dbReference>
<evidence type="ECO:0000256" key="1">
    <source>
        <dbReference type="ARBA" id="ARBA00009308"/>
    </source>
</evidence>
<dbReference type="InterPro" id="IPR037523">
    <property type="entry name" value="VOC_core"/>
</dbReference>
<gene>
    <name evidence="4" type="primary">mce</name>
    <name evidence="4" type="ORF">OEV82_06575</name>
</gene>
<feature type="domain" description="VOC" evidence="3">
    <location>
        <begin position="3"/>
        <end position="131"/>
    </location>
</feature>
<dbReference type="InterPro" id="IPR029068">
    <property type="entry name" value="Glyas_Bleomycin-R_OHBP_Dase"/>
</dbReference>
<dbReference type="GO" id="GO:0004493">
    <property type="term" value="F:methylmalonyl-CoA epimerase activity"/>
    <property type="evidence" value="ECO:0007669"/>
    <property type="project" value="UniProtKB-EC"/>
</dbReference>
<dbReference type="EC" id="5.1.99.1" evidence="4"/>
<evidence type="ECO:0000256" key="2">
    <source>
        <dbReference type="ARBA" id="ARBA00022723"/>
    </source>
</evidence>
<keyword evidence="4" id="KW-0413">Isomerase</keyword>
<dbReference type="Gene3D" id="3.10.180.10">
    <property type="entry name" value="2,3-Dihydroxybiphenyl 1,2-Dioxygenase, domain 1"/>
    <property type="match status" value="1"/>
</dbReference>
<accession>A0ABT2WF89</accession>
<reference evidence="4 5" key="1">
    <citation type="submission" date="2022-10" db="EMBL/GenBank/DDBJ databases">
        <title>Description of Fervidibacillus gen. nov. in the family Fervidibacillaceae fam. nov. with two species, Fervidibacillus albus sp. nov., and Fervidibacillus halotolerans sp. nov., isolated from tidal flat sediments.</title>
        <authorList>
            <person name="Kwon K.K."/>
            <person name="Yang S.-H."/>
        </authorList>
    </citation>
    <scope>NUCLEOTIDE SEQUENCE [LARGE SCALE GENOMIC DNA]</scope>
    <source>
        <strain evidence="4 5">DSM 23332</strain>
    </source>
</reference>
<keyword evidence="2" id="KW-0479">Metal-binding</keyword>
<evidence type="ECO:0000259" key="3">
    <source>
        <dbReference type="PROSITE" id="PS51819"/>
    </source>
</evidence>
<evidence type="ECO:0000313" key="5">
    <source>
        <dbReference type="Proteomes" id="UP001208656"/>
    </source>
</evidence>
<dbReference type="EMBL" id="JAOUSE010000013">
    <property type="protein sequence ID" value="MCU9594116.1"/>
    <property type="molecule type" value="Genomic_DNA"/>
</dbReference>
<protein>
    <submittedName>
        <fullName evidence="4">Methylmalonyl-CoA epimerase</fullName>
        <ecNumber evidence="4">5.1.99.1</ecNumber>
    </submittedName>
</protein>
<dbReference type="InterPro" id="IPR051785">
    <property type="entry name" value="MMCE/EMCE_epimerase"/>
</dbReference>
<sequence>MQGIDHIGIAVKSIDEALPFYTNILQFKHVGTEIVESQKVKVAFINAINCKIELLEPTDEKSPIHKFLQKRGEGIHHIALTSKDIEGNITYLKEENIQLIDESPRKGAGGALVSFLHPKSCRGVLYELCQHKEDE</sequence>
<keyword evidence="5" id="KW-1185">Reference proteome</keyword>
<organism evidence="4 5">
    <name type="scientific">Pallidibacillus thermolactis</name>
    <dbReference type="NCBI Taxonomy" id="251051"/>
    <lineage>
        <taxon>Bacteria</taxon>
        <taxon>Bacillati</taxon>
        <taxon>Bacillota</taxon>
        <taxon>Bacilli</taxon>
        <taxon>Bacillales</taxon>
        <taxon>Bacillaceae</taxon>
        <taxon>Pallidibacillus</taxon>
    </lineage>
</organism>
<comment type="caution">
    <text evidence="4">The sequence shown here is derived from an EMBL/GenBank/DDBJ whole genome shotgun (WGS) entry which is preliminary data.</text>
</comment>
<dbReference type="Pfam" id="PF13669">
    <property type="entry name" value="Glyoxalase_4"/>
    <property type="match status" value="1"/>
</dbReference>
<proteinExistence type="inferred from homology"/>
<name>A0ABT2WF89_9BACI</name>
<dbReference type="PANTHER" id="PTHR43048">
    <property type="entry name" value="METHYLMALONYL-COA EPIMERASE"/>
    <property type="match status" value="1"/>
</dbReference>
<dbReference type="InterPro" id="IPR017515">
    <property type="entry name" value="MeMalonyl-CoA_epimerase"/>
</dbReference>
<comment type="similarity">
    <text evidence="1">Belongs to the methylmalonyl-CoA epimerase family.</text>
</comment>
<dbReference type="PANTHER" id="PTHR43048:SF3">
    <property type="entry name" value="METHYLMALONYL-COA EPIMERASE, MITOCHONDRIAL"/>
    <property type="match status" value="1"/>
</dbReference>
<evidence type="ECO:0000313" key="4">
    <source>
        <dbReference type="EMBL" id="MCU9594116.1"/>
    </source>
</evidence>
<dbReference type="CDD" id="cd07249">
    <property type="entry name" value="MMCE"/>
    <property type="match status" value="1"/>
</dbReference>